<dbReference type="CDD" id="cd02144">
    <property type="entry name" value="iodotyrosine_dehalogenase"/>
    <property type="match status" value="1"/>
</dbReference>
<sequence>MAFQKLEFETYPESEMLNRSRLFLAQMRTRRTVRDFSDKHVPLEIIENTIRAAGAAPSGANKQPWHFAVVKDPAVKQKIRIAAEKEEKEFYTHRAPDEWLADLNQFGTDWHKPFLETAPYLIVVFKINYDLSGDRKRKNYYVNESVGIASGFLLTALHHAGLATLTHTPSPMGFLGKILNRPENEKAVLLIPVGYPTNDARVPDLKKKSFTEISSTI</sequence>
<reference evidence="5" key="1">
    <citation type="submission" date="2018-05" db="EMBL/GenBank/DDBJ databases">
        <authorList>
            <person name="Lanie J.A."/>
            <person name="Ng W.-L."/>
            <person name="Kazmierczak K.M."/>
            <person name="Andrzejewski T.M."/>
            <person name="Davidsen T.M."/>
            <person name="Wayne K.J."/>
            <person name="Tettelin H."/>
            <person name="Glass J.I."/>
            <person name="Rusch D."/>
            <person name="Podicherti R."/>
            <person name="Tsui H.-C.T."/>
            <person name="Winkler M.E."/>
        </authorList>
    </citation>
    <scope>NUCLEOTIDE SEQUENCE</scope>
</reference>
<keyword evidence="1" id="KW-0285">Flavoprotein</keyword>
<name>A0A381S474_9ZZZZ</name>
<proteinExistence type="predicted"/>
<dbReference type="AlphaFoldDB" id="A0A381S474"/>
<dbReference type="InterPro" id="IPR029479">
    <property type="entry name" value="Nitroreductase"/>
</dbReference>
<feature type="domain" description="Nitroreductase" evidence="4">
    <location>
        <begin position="28"/>
        <end position="195"/>
    </location>
</feature>
<dbReference type="Pfam" id="PF00881">
    <property type="entry name" value="Nitroreductase"/>
    <property type="match status" value="1"/>
</dbReference>
<organism evidence="5">
    <name type="scientific">marine metagenome</name>
    <dbReference type="NCBI Taxonomy" id="408172"/>
    <lineage>
        <taxon>unclassified sequences</taxon>
        <taxon>metagenomes</taxon>
        <taxon>ecological metagenomes</taxon>
    </lineage>
</organism>
<protein>
    <recommendedName>
        <fullName evidence="4">Nitroreductase domain-containing protein</fullName>
    </recommendedName>
</protein>
<dbReference type="InterPro" id="IPR000415">
    <property type="entry name" value="Nitroreductase-like"/>
</dbReference>
<keyword evidence="2" id="KW-0288">FMN</keyword>
<evidence type="ECO:0000256" key="1">
    <source>
        <dbReference type="ARBA" id="ARBA00022630"/>
    </source>
</evidence>
<evidence type="ECO:0000256" key="3">
    <source>
        <dbReference type="ARBA" id="ARBA00023002"/>
    </source>
</evidence>
<evidence type="ECO:0000313" key="5">
    <source>
        <dbReference type="EMBL" id="SUZ97027.1"/>
    </source>
</evidence>
<dbReference type="InterPro" id="IPR050627">
    <property type="entry name" value="Nitroreductase/BluB"/>
</dbReference>
<dbReference type="EMBL" id="UINC01002470">
    <property type="protein sequence ID" value="SUZ97027.1"/>
    <property type="molecule type" value="Genomic_DNA"/>
</dbReference>
<dbReference type="PANTHER" id="PTHR23026:SF90">
    <property type="entry name" value="IODOTYROSINE DEIODINASE 1"/>
    <property type="match status" value="1"/>
</dbReference>
<evidence type="ECO:0000256" key="2">
    <source>
        <dbReference type="ARBA" id="ARBA00022643"/>
    </source>
</evidence>
<keyword evidence="3" id="KW-0560">Oxidoreductase</keyword>
<accession>A0A381S474</accession>
<gene>
    <name evidence="5" type="ORF">METZ01_LOCUS49881</name>
</gene>
<dbReference type="SUPFAM" id="SSF55469">
    <property type="entry name" value="FMN-dependent nitroreductase-like"/>
    <property type="match status" value="1"/>
</dbReference>
<dbReference type="GO" id="GO:0016491">
    <property type="term" value="F:oxidoreductase activity"/>
    <property type="evidence" value="ECO:0007669"/>
    <property type="project" value="UniProtKB-KW"/>
</dbReference>
<dbReference type="PANTHER" id="PTHR23026">
    <property type="entry name" value="NADPH NITROREDUCTASE"/>
    <property type="match status" value="1"/>
</dbReference>
<evidence type="ECO:0000259" key="4">
    <source>
        <dbReference type="Pfam" id="PF00881"/>
    </source>
</evidence>
<dbReference type="Gene3D" id="3.40.109.10">
    <property type="entry name" value="NADH Oxidase"/>
    <property type="match status" value="1"/>
</dbReference>